<name>A0A382C4G9_9ZZZZ</name>
<proteinExistence type="predicted"/>
<dbReference type="EMBL" id="UINC01032695">
    <property type="protein sequence ID" value="SVB20784.1"/>
    <property type="molecule type" value="Genomic_DNA"/>
</dbReference>
<dbReference type="AlphaFoldDB" id="A0A382C4G9"/>
<reference evidence="1" key="1">
    <citation type="submission" date="2018-05" db="EMBL/GenBank/DDBJ databases">
        <authorList>
            <person name="Lanie J.A."/>
            <person name="Ng W.-L."/>
            <person name="Kazmierczak K.M."/>
            <person name="Andrzejewski T.M."/>
            <person name="Davidsen T.M."/>
            <person name="Wayne K.J."/>
            <person name="Tettelin H."/>
            <person name="Glass J.I."/>
            <person name="Rusch D."/>
            <person name="Podicherti R."/>
            <person name="Tsui H.-C.T."/>
            <person name="Winkler M.E."/>
        </authorList>
    </citation>
    <scope>NUCLEOTIDE SEQUENCE</scope>
</reference>
<organism evidence="1">
    <name type="scientific">marine metagenome</name>
    <dbReference type="NCBI Taxonomy" id="408172"/>
    <lineage>
        <taxon>unclassified sequences</taxon>
        <taxon>metagenomes</taxon>
        <taxon>ecological metagenomes</taxon>
    </lineage>
</organism>
<gene>
    <name evidence="1" type="ORF">METZ01_LOCUS173638</name>
</gene>
<accession>A0A382C4G9</accession>
<protein>
    <submittedName>
        <fullName evidence="1">Uncharacterized protein</fullName>
    </submittedName>
</protein>
<evidence type="ECO:0000313" key="1">
    <source>
        <dbReference type="EMBL" id="SVB20784.1"/>
    </source>
</evidence>
<sequence length="156" mass="18024">QLFILLASDKNGKLPWEPECENYWPNICPSPLVSIAQEVLTGGDDFLMRKNKKEDDDYTTVRGVRYPLLAELSPQDMIEGYEMGVEEWTSQFPKGNYEMLLSTLTSLFKKEVVVTRVMNNNFMYFDINNIPESFAEDFPNDLFDPDDKTRASFSLL</sequence>
<feature type="non-terminal residue" evidence="1">
    <location>
        <position position="1"/>
    </location>
</feature>